<gene>
    <name evidence="4" type="ORF">A4R26_22945</name>
</gene>
<dbReference type="GO" id="GO:0005975">
    <property type="term" value="P:carbohydrate metabolic process"/>
    <property type="evidence" value="ECO:0007669"/>
    <property type="project" value="InterPro"/>
</dbReference>
<dbReference type="AlphaFoldDB" id="A0A1V9FIC7"/>
<sequence length="289" mass="32698">MFTIENTQIKAVINAKGAELTSLVHKENQLDYMWHGDPAVWGKHSPVLFPIVGTLKNNTYIHNGQLYQLPRHGFARDKQFAVEEHSADTITFLLRSDADTLAVFPFTFEFRLRYTLFENSLAVACEVVNTGREMMYFSVGAHPAFKLPLAPGTGYTDYYLQFNQTETTPRWPISADGLIEQSPIPLLENTNRLNLSKDLFQKDALVLKSMASTIVTLGSNKTPHGFRFDYPGFPFLGIWAAKNADFVCIEPWCGIADSVNTNQQLSEKEGINKLEPEESFTRTWTVTLY</sequence>
<evidence type="ECO:0000256" key="2">
    <source>
        <dbReference type="ARBA" id="ARBA00011245"/>
    </source>
</evidence>
<keyword evidence="3" id="KW-0106">Calcium</keyword>
<evidence type="ECO:0000256" key="1">
    <source>
        <dbReference type="ARBA" id="ARBA00001913"/>
    </source>
</evidence>
<dbReference type="EMBL" id="LWBP01000189">
    <property type="protein sequence ID" value="OQP58031.1"/>
    <property type="molecule type" value="Genomic_DNA"/>
</dbReference>
<dbReference type="InterPro" id="IPR008183">
    <property type="entry name" value="Aldose_1/G6P_1-epimerase"/>
</dbReference>
<accession>A0A1V9FIC7</accession>
<dbReference type="CDD" id="cd09024">
    <property type="entry name" value="Aldose_epim_lacX"/>
    <property type="match status" value="1"/>
</dbReference>
<dbReference type="RefSeq" id="WP_081166653.1">
    <property type="nucleotide sequence ID" value="NZ_LWBP01000189.1"/>
</dbReference>
<organism evidence="4 5">
    <name type="scientific">Niastella populi</name>
    <dbReference type="NCBI Taxonomy" id="550983"/>
    <lineage>
        <taxon>Bacteria</taxon>
        <taxon>Pseudomonadati</taxon>
        <taxon>Bacteroidota</taxon>
        <taxon>Chitinophagia</taxon>
        <taxon>Chitinophagales</taxon>
        <taxon>Chitinophagaceae</taxon>
        <taxon>Niastella</taxon>
    </lineage>
</organism>
<protein>
    <submittedName>
        <fullName evidence="4">Aldose epimerase</fullName>
    </submittedName>
</protein>
<reference evidence="5" key="1">
    <citation type="submission" date="2016-04" db="EMBL/GenBank/DDBJ databases">
        <authorList>
            <person name="Chen L."/>
            <person name="Zhuang W."/>
            <person name="Wang G."/>
        </authorList>
    </citation>
    <scope>NUCLEOTIDE SEQUENCE [LARGE SCALE GENOMIC DNA]</scope>
    <source>
        <strain evidence="5">208</strain>
    </source>
</reference>
<comment type="cofactor">
    <cofactor evidence="1">
        <name>Ca(2+)</name>
        <dbReference type="ChEBI" id="CHEBI:29108"/>
    </cofactor>
</comment>
<dbReference type="PANTHER" id="PTHR11122:SF13">
    <property type="entry name" value="GLUCOSE-6-PHOSPHATE 1-EPIMERASE"/>
    <property type="match status" value="1"/>
</dbReference>
<proteinExistence type="predicted"/>
<comment type="subunit">
    <text evidence="2">Monomer.</text>
</comment>
<dbReference type="Proteomes" id="UP000192276">
    <property type="component" value="Unassembled WGS sequence"/>
</dbReference>
<dbReference type="Gene3D" id="2.70.98.10">
    <property type="match status" value="1"/>
</dbReference>
<dbReference type="PANTHER" id="PTHR11122">
    <property type="entry name" value="APOSPORY-ASSOCIATED PROTEIN C-RELATED"/>
    <property type="match status" value="1"/>
</dbReference>
<dbReference type="InterPro" id="IPR014718">
    <property type="entry name" value="GH-type_carb-bd"/>
</dbReference>
<dbReference type="InterPro" id="IPR037481">
    <property type="entry name" value="LacX"/>
</dbReference>
<keyword evidence="5" id="KW-1185">Reference proteome</keyword>
<comment type="caution">
    <text evidence="4">The sequence shown here is derived from an EMBL/GenBank/DDBJ whole genome shotgun (WGS) entry which is preliminary data.</text>
</comment>
<evidence type="ECO:0000313" key="5">
    <source>
        <dbReference type="Proteomes" id="UP000192276"/>
    </source>
</evidence>
<dbReference type="GO" id="GO:0016853">
    <property type="term" value="F:isomerase activity"/>
    <property type="evidence" value="ECO:0007669"/>
    <property type="project" value="InterPro"/>
</dbReference>
<dbReference type="OrthoDB" id="9795355at2"/>
<evidence type="ECO:0000256" key="3">
    <source>
        <dbReference type="ARBA" id="ARBA00022837"/>
    </source>
</evidence>
<evidence type="ECO:0000313" key="4">
    <source>
        <dbReference type="EMBL" id="OQP58031.1"/>
    </source>
</evidence>
<dbReference type="STRING" id="550983.A4R26_22945"/>
<dbReference type="SUPFAM" id="SSF74650">
    <property type="entry name" value="Galactose mutarotase-like"/>
    <property type="match status" value="1"/>
</dbReference>
<dbReference type="InterPro" id="IPR011013">
    <property type="entry name" value="Gal_mutarotase_sf_dom"/>
</dbReference>
<name>A0A1V9FIC7_9BACT</name>
<dbReference type="GO" id="GO:0030246">
    <property type="term" value="F:carbohydrate binding"/>
    <property type="evidence" value="ECO:0007669"/>
    <property type="project" value="InterPro"/>
</dbReference>
<dbReference type="Pfam" id="PF01263">
    <property type="entry name" value="Aldose_epim"/>
    <property type="match status" value="1"/>
</dbReference>